<evidence type="ECO:0000313" key="3">
    <source>
        <dbReference type="Proteomes" id="UP000321750"/>
    </source>
</evidence>
<evidence type="ECO:0000256" key="1">
    <source>
        <dbReference type="SAM" id="MobiDB-lite"/>
    </source>
</evidence>
<comment type="caution">
    <text evidence="2">The sequence shown here is derived from an EMBL/GenBank/DDBJ whole genome shotgun (WGS) entry which is preliminary data.</text>
</comment>
<dbReference type="RefSeq" id="WP_147048184.1">
    <property type="nucleotide sequence ID" value="NZ_BJZV01000023.1"/>
</dbReference>
<evidence type="ECO:0000313" key="2">
    <source>
        <dbReference type="EMBL" id="GEP11771.1"/>
    </source>
</evidence>
<feature type="region of interest" description="Disordered" evidence="1">
    <location>
        <begin position="95"/>
        <end position="117"/>
    </location>
</feature>
<gene>
    <name evidence="2" type="ORF">MGN01_36160</name>
</gene>
<dbReference type="AlphaFoldDB" id="A0A512JP94"/>
<dbReference type="EMBL" id="BJZV01000023">
    <property type="protein sequence ID" value="GEP11771.1"/>
    <property type="molecule type" value="Genomic_DNA"/>
</dbReference>
<name>A0A512JP94_9HYPH</name>
<proteinExistence type="predicted"/>
<accession>A0A512JP94</accession>
<keyword evidence="3" id="KW-1185">Reference proteome</keyword>
<organism evidence="2 3">
    <name type="scientific">Methylobacterium gnaphalii</name>
    <dbReference type="NCBI Taxonomy" id="1010610"/>
    <lineage>
        <taxon>Bacteria</taxon>
        <taxon>Pseudomonadati</taxon>
        <taxon>Pseudomonadota</taxon>
        <taxon>Alphaproteobacteria</taxon>
        <taxon>Hyphomicrobiales</taxon>
        <taxon>Methylobacteriaceae</taxon>
        <taxon>Methylobacterium</taxon>
    </lineage>
</organism>
<reference evidence="2 3" key="1">
    <citation type="submission" date="2019-07" db="EMBL/GenBank/DDBJ databases">
        <title>Whole genome shotgun sequence of Methylobacterium gnaphalii NBRC 107716.</title>
        <authorList>
            <person name="Hosoyama A."/>
            <person name="Uohara A."/>
            <person name="Ohji S."/>
            <person name="Ichikawa N."/>
        </authorList>
    </citation>
    <scope>NUCLEOTIDE SEQUENCE [LARGE SCALE GENOMIC DNA]</scope>
    <source>
        <strain evidence="2 3">NBRC 107716</strain>
    </source>
</reference>
<sequence length="117" mass="12432">MSDNTITTKQAMAAAERAIAAGDRGEMARTLAVIGAFFEMLQGLKGIESYIVDKIDQDKFDIEAGERHPAITAELKSWKDALNALKAGERVAELLGGSAKDSGEVKPPQDNSPANEG</sequence>
<protein>
    <submittedName>
        <fullName evidence="2">Uncharacterized protein</fullName>
    </submittedName>
</protein>
<dbReference type="Proteomes" id="UP000321750">
    <property type="component" value="Unassembled WGS sequence"/>
</dbReference>